<dbReference type="RefSeq" id="WP_144306083.1">
    <property type="nucleotide sequence ID" value="NZ_CP039543.1"/>
</dbReference>
<evidence type="ECO:0000313" key="5">
    <source>
        <dbReference type="EMBL" id="TVM32464.1"/>
    </source>
</evidence>
<sequence>MTPKQKRILVVDDTIDNILVLREILLDEYTVIAASNGSEALDIASSDPKPDCILLDVLMPGMDGYEVCRRLKANDETRNIPVLFVTTLSDEEDESRGLELGAVDYITKPIRPAVVLSRIRNHLNLKEYQDHLMDEVEKRTKEIVKMQDVTIYSLAALAETRDNELSGHFRRTQHVSEILAHDMTKHPFYLDFFRKTSIDILCKSIPLHDVGKVGTPDHILFKPGRLTPEEFEVMKLHTVHGRDILQRAEDVLNHDSFLSLASDIAYTHHEKWDGSGYPQGLSGESIPVSGRIMAVVDVYDALISNRVYKQPMPHSKAVEIIFEGRGAHFDPTIVDIFMAHKEEIRKISLEFADCDSEREALQA</sequence>
<dbReference type="PROSITE" id="PS50110">
    <property type="entry name" value="RESPONSE_REGULATORY"/>
    <property type="match status" value="1"/>
</dbReference>
<dbReference type="OrthoDB" id="9769359at2"/>
<dbReference type="InterPro" id="IPR001789">
    <property type="entry name" value="Sig_transdc_resp-reg_receiver"/>
</dbReference>
<keyword evidence="7" id="KW-1185">Reference proteome</keyword>
<dbReference type="EMBL" id="CP039543">
    <property type="protein sequence ID" value="QJT08699.1"/>
    <property type="molecule type" value="Genomic_DNA"/>
</dbReference>
<dbReference type="SUPFAM" id="SSF52172">
    <property type="entry name" value="CheY-like"/>
    <property type="match status" value="1"/>
</dbReference>
<reference evidence="4 7" key="2">
    <citation type="submission" date="2019-04" db="EMBL/GenBank/DDBJ databases">
        <title>Isolation and culture of sulfate reducing bacteria from the cold seep of the South China Sea.</title>
        <authorList>
            <person name="Sun C."/>
            <person name="Liu R."/>
        </authorList>
    </citation>
    <scope>NUCLEOTIDE SEQUENCE [LARGE SCALE GENOMIC DNA]</scope>
    <source>
        <strain evidence="4 7">CS1</strain>
    </source>
</reference>
<dbReference type="PROSITE" id="PS51832">
    <property type="entry name" value="HD_GYP"/>
    <property type="match status" value="1"/>
</dbReference>
<reference evidence="5 6" key="1">
    <citation type="submission" date="2018-06" db="EMBL/GenBank/DDBJ databases">
        <title>Complete genome of Desulfovibrio marinus P48SEP.</title>
        <authorList>
            <person name="Crispim J.S."/>
            <person name="Vidigal P.M.P."/>
            <person name="Silva L.C.F."/>
            <person name="Araujo L.C."/>
            <person name="Laguardia C.N."/>
            <person name="Dias R.S."/>
            <person name="Sousa M.P."/>
            <person name="Paula S.O."/>
            <person name="Silva C."/>
        </authorList>
    </citation>
    <scope>NUCLEOTIDE SEQUENCE [LARGE SCALE GENOMIC DNA]</scope>
    <source>
        <strain evidence="5 6">P48SEP</strain>
    </source>
</reference>
<accession>A0A6P1ZDE0</accession>
<dbReference type="CDD" id="cd19920">
    <property type="entry name" value="REC_PA4781-like"/>
    <property type="match status" value="1"/>
</dbReference>
<evidence type="ECO:0000259" key="3">
    <source>
        <dbReference type="PROSITE" id="PS51832"/>
    </source>
</evidence>
<protein>
    <submittedName>
        <fullName evidence="4 5">Response regulator</fullName>
    </submittedName>
</protein>
<evidence type="ECO:0000259" key="2">
    <source>
        <dbReference type="PROSITE" id="PS50110"/>
    </source>
</evidence>
<evidence type="ECO:0000313" key="7">
    <source>
        <dbReference type="Proteomes" id="UP000503251"/>
    </source>
</evidence>
<dbReference type="SMART" id="SM00471">
    <property type="entry name" value="HDc"/>
    <property type="match status" value="1"/>
</dbReference>
<dbReference type="AlphaFoldDB" id="A0A6P1ZDE0"/>
<dbReference type="PANTHER" id="PTHR45228:SF5">
    <property type="entry name" value="CYCLIC DI-GMP PHOSPHODIESTERASE VC_1348-RELATED"/>
    <property type="match status" value="1"/>
</dbReference>
<feature type="domain" description="Response regulatory" evidence="2">
    <location>
        <begin position="7"/>
        <end position="123"/>
    </location>
</feature>
<evidence type="ECO:0000313" key="6">
    <source>
        <dbReference type="Proteomes" id="UP000434052"/>
    </source>
</evidence>
<evidence type="ECO:0000313" key="4">
    <source>
        <dbReference type="EMBL" id="QJT08699.1"/>
    </source>
</evidence>
<dbReference type="PANTHER" id="PTHR45228">
    <property type="entry name" value="CYCLIC DI-GMP PHOSPHODIESTERASE TM_0186-RELATED"/>
    <property type="match status" value="1"/>
</dbReference>
<evidence type="ECO:0000256" key="1">
    <source>
        <dbReference type="PROSITE-ProRule" id="PRU00169"/>
    </source>
</evidence>
<dbReference type="Proteomes" id="UP000503251">
    <property type="component" value="Chromosome"/>
</dbReference>
<dbReference type="Proteomes" id="UP000434052">
    <property type="component" value="Unassembled WGS sequence"/>
</dbReference>
<keyword evidence="1" id="KW-0597">Phosphoprotein</keyword>
<name>A0A6P1ZDE0_9BACT</name>
<feature type="modified residue" description="4-aspartylphosphate" evidence="1">
    <location>
        <position position="56"/>
    </location>
</feature>
<dbReference type="SUPFAM" id="SSF109604">
    <property type="entry name" value="HD-domain/PDEase-like"/>
    <property type="match status" value="1"/>
</dbReference>
<dbReference type="InterPro" id="IPR052020">
    <property type="entry name" value="Cyclic_di-GMP/3'3'-cGAMP_PDE"/>
</dbReference>
<dbReference type="InterPro" id="IPR003607">
    <property type="entry name" value="HD/PDEase_dom"/>
</dbReference>
<dbReference type="GO" id="GO:0000160">
    <property type="term" value="P:phosphorelay signal transduction system"/>
    <property type="evidence" value="ECO:0007669"/>
    <property type="project" value="InterPro"/>
</dbReference>
<dbReference type="SMART" id="SM00448">
    <property type="entry name" value="REC"/>
    <property type="match status" value="1"/>
</dbReference>
<dbReference type="Gene3D" id="3.40.50.2300">
    <property type="match status" value="1"/>
</dbReference>
<dbReference type="Pfam" id="PF00072">
    <property type="entry name" value="Response_reg"/>
    <property type="match status" value="1"/>
</dbReference>
<dbReference type="InterPro" id="IPR011006">
    <property type="entry name" value="CheY-like_superfamily"/>
</dbReference>
<dbReference type="InterPro" id="IPR037522">
    <property type="entry name" value="HD_GYP_dom"/>
</dbReference>
<dbReference type="Gene3D" id="1.10.3210.10">
    <property type="entry name" value="Hypothetical protein af1432"/>
    <property type="match status" value="1"/>
</dbReference>
<dbReference type="Pfam" id="PF13487">
    <property type="entry name" value="HD_5"/>
    <property type="match status" value="1"/>
</dbReference>
<proteinExistence type="predicted"/>
<feature type="domain" description="HD-GYP" evidence="3">
    <location>
        <begin position="143"/>
        <end position="353"/>
    </location>
</feature>
<organism evidence="5 6">
    <name type="scientific">Oceanidesulfovibrio marinus</name>
    <dbReference type="NCBI Taxonomy" id="370038"/>
    <lineage>
        <taxon>Bacteria</taxon>
        <taxon>Pseudomonadati</taxon>
        <taxon>Thermodesulfobacteriota</taxon>
        <taxon>Desulfovibrionia</taxon>
        <taxon>Desulfovibrionales</taxon>
        <taxon>Desulfovibrionaceae</taxon>
        <taxon>Oceanidesulfovibrio</taxon>
    </lineage>
</organism>
<dbReference type="CDD" id="cd00077">
    <property type="entry name" value="HDc"/>
    <property type="match status" value="1"/>
</dbReference>
<dbReference type="EMBL" id="QMIF01000010">
    <property type="protein sequence ID" value="TVM32464.1"/>
    <property type="molecule type" value="Genomic_DNA"/>
</dbReference>
<gene>
    <name evidence="5" type="ORF">DQK91_14390</name>
    <name evidence="4" type="ORF">E8L03_07070</name>
</gene>